<dbReference type="PANTHER" id="PTHR43294">
    <property type="entry name" value="SODIUM/POTASSIUM-TRANSPORTING ATPASE SUBUNIT ALPHA"/>
    <property type="match status" value="1"/>
</dbReference>
<dbReference type="SUPFAM" id="SSF81653">
    <property type="entry name" value="Calcium ATPase, transduction domain A"/>
    <property type="match status" value="1"/>
</dbReference>
<name>A0A812S0B8_SYMPI</name>
<comment type="caution">
    <text evidence="5">The sequence shown here is derived from an EMBL/GenBank/DDBJ whole genome shotgun (WGS) entry which is preliminary data.</text>
</comment>
<dbReference type="GO" id="GO:0030007">
    <property type="term" value="P:intracellular potassium ion homeostasis"/>
    <property type="evidence" value="ECO:0007669"/>
    <property type="project" value="TreeGrafter"/>
</dbReference>
<dbReference type="EMBL" id="CAJNIZ010022557">
    <property type="protein sequence ID" value="CAE7462464.1"/>
    <property type="molecule type" value="Genomic_DNA"/>
</dbReference>
<evidence type="ECO:0000256" key="2">
    <source>
        <dbReference type="ARBA" id="ARBA00022475"/>
    </source>
</evidence>
<dbReference type="Gene3D" id="1.20.1110.10">
    <property type="entry name" value="Calcium-transporting ATPase, transmembrane domain"/>
    <property type="match status" value="1"/>
</dbReference>
<evidence type="ECO:0000256" key="3">
    <source>
        <dbReference type="SAM" id="Phobius"/>
    </source>
</evidence>
<keyword evidence="3" id="KW-0812">Transmembrane</keyword>
<dbReference type="GO" id="GO:0006883">
    <property type="term" value="P:intracellular sodium ion homeostasis"/>
    <property type="evidence" value="ECO:0007669"/>
    <property type="project" value="TreeGrafter"/>
</dbReference>
<evidence type="ECO:0000259" key="4">
    <source>
        <dbReference type="SMART" id="SM00831"/>
    </source>
</evidence>
<feature type="non-terminal residue" evidence="5">
    <location>
        <position position="193"/>
    </location>
</feature>
<dbReference type="SMART" id="SM00831">
    <property type="entry name" value="Cation_ATPase_N"/>
    <property type="match status" value="1"/>
</dbReference>
<gene>
    <name evidence="5" type="ORF">SPIL2461_LOCUS11566</name>
</gene>
<dbReference type="PANTHER" id="PTHR43294:SF21">
    <property type="entry name" value="CATION TRANSPORTING ATPASE"/>
    <property type="match status" value="1"/>
</dbReference>
<evidence type="ECO:0000256" key="1">
    <source>
        <dbReference type="ARBA" id="ARBA00004651"/>
    </source>
</evidence>
<dbReference type="GO" id="GO:1990573">
    <property type="term" value="P:potassium ion import across plasma membrane"/>
    <property type="evidence" value="ECO:0007669"/>
    <property type="project" value="TreeGrafter"/>
</dbReference>
<feature type="transmembrane region" description="Helical" evidence="3">
    <location>
        <begin position="96"/>
        <end position="118"/>
    </location>
</feature>
<accession>A0A812S0B8</accession>
<sequence>MPLRVLSGKYSGAKESPIESLAKTYKTHITKGLTAKRAAEILERDGPNELEKPPKPTLLMLFLMQLTSFIIILLMVAAVASILVNALPSLPVLNRRWIFFVGASMIDGSQGIIVLINAGIAAWTEHKAGDALEALSKMTQANIYVLRDGKEVQVPVPSVVAGDIVVLGTGDVVPADLRLFEAKDFKVSEMALT</sequence>
<dbReference type="InterPro" id="IPR023298">
    <property type="entry name" value="ATPase_P-typ_TM_dom_sf"/>
</dbReference>
<evidence type="ECO:0000313" key="5">
    <source>
        <dbReference type="EMBL" id="CAE7462464.1"/>
    </source>
</evidence>
<keyword evidence="2" id="KW-1003">Cell membrane</keyword>
<keyword evidence="3" id="KW-1133">Transmembrane helix</keyword>
<dbReference type="GO" id="GO:0005391">
    <property type="term" value="F:P-type sodium:potassium-exchanging transporter activity"/>
    <property type="evidence" value="ECO:0007669"/>
    <property type="project" value="TreeGrafter"/>
</dbReference>
<organism evidence="5 6">
    <name type="scientific">Symbiodinium pilosum</name>
    <name type="common">Dinoflagellate</name>
    <dbReference type="NCBI Taxonomy" id="2952"/>
    <lineage>
        <taxon>Eukaryota</taxon>
        <taxon>Sar</taxon>
        <taxon>Alveolata</taxon>
        <taxon>Dinophyceae</taxon>
        <taxon>Suessiales</taxon>
        <taxon>Symbiodiniaceae</taxon>
        <taxon>Symbiodinium</taxon>
    </lineage>
</organism>
<dbReference type="InterPro" id="IPR059000">
    <property type="entry name" value="ATPase_P-type_domA"/>
</dbReference>
<protein>
    <recommendedName>
        <fullName evidence="4">Cation-transporting P-type ATPase N-terminal domain-containing protein</fullName>
    </recommendedName>
</protein>
<evidence type="ECO:0000313" key="6">
    <source>
        <dbReference type="Proteomes" id="UP000649617"/>
    </source>
</evidence>
<dbReference type="Proteomes" id="UP000649617">
    <property type="component" value="Unassembled WGS sequence"/>
</dbReference>
<reference evidence="5" key="1">
    <citation type="submission" date="2021-02" db="EMBL/GenBank/DDBJ databases">
        <authorList>
            <person name="Dougan E. K."/>
            <person name="Rhodes N."/>
            <person name="Thang M."/>
            <person name="Chan C."/>
        </authorList>
    </citation>
    <scope>NUCLEOTIDE SEQUENCE</scope>
</reference>
<feature type="transmembrane region" description="Helical" evidence="3">
    <location>
        <begin position="58"/>
        <end position="84"/>
    </location>
</feature>
<dbReference type="Pfam" id="PF00122">
    <property type="entry name" value="E1-E2_ATPase"/>
    <property type="match status" value="1"/>
</dbReference>
<dbReference type="Pfam" id="PF00690">
    <property type="entry name" value="Cation_ATPase_N"/>
    <property type="match status" value="1"/>
</dbReference>
<dbReference type="GO" id="GO:0005886">
    <property type="term" value="C:plasma membrane"/>
    <property type="evidence" value="ECO:0007669"/>
    <property type="project" value="UniProtKB-SubCell"/>
</dbReference>
<dbReference type="InterPro" id="IPR004014">
    <property type="entry name" value="ATPase_P-typ_cation-transptr_N"/>
</dbReference>
<dbReference type="InterPro" id="IPR008250">
    <property type="entry name" value="ATPase_P-typ_transduc_dom_A_sf"/>
</dbReference>
<dbReference type="AlphaFoldDB" id="A0A812S0B8"/>
<dbReference type="SUPFAM" id="SSF81665">
    <property type="entry name" value="Calcium ATPase, transmembrane domain M"/>
    <property type="match status" value="1"/>
</dbReference>
<dbReference type="OrthoDB" id="116380at2759"/>
<dbReference type="GO" id="GO:0036376">
    <property type="term" value="P:sodium ion export across plasma membrane"/>
    <property type="evidence" value="ECO:0007669"/>
    <property type="project" value="TreeGrafter"/>
</dbReference>
<keyword evidence="3" id="KW-0472">Membrane</keyword>
<dbReference type="GO" id="GO:1902600">
    <property type="term" value="P:proton transmembrane transport"/>
    <property type="evidence" value="ECO:0007669"/>
    <property type="project" value="TreeGrafter"/>
</dbReference>
<proteinExistence type="predicted"/>
<comment type="subcellular location">
    <subcellularLocation>
        <location evidence="1">Cell membrane</location>
        <topology evidence="1">Multi-pass membrane protein</topology>
    </subcellularLocation>
</comment>
<dbReference type="Gene3D" id="2.70.150.10">
    <property type="entry name" value="Calcium-transporting ATPase, cytoplasmic transduction domain A"/>
    <property type="match status" value="1"/>
</dbReference>
<feature type="domain" description="Cation-transporting P-type ATPase N-terminal" evidence="4">
    <location>
        <begin position="12"/>
        <end position="86"/>
    </location>
</feature>
<dbReference type="InterPro" id="IPR050510">
    <property type="entry name" value="Cation_transp_ATPase_P-type"/>
</dbReference>
<keyword evidence="6" id="KW-1185">Reference proteome</keyword>